<feature type="domain" description="N-acetyltransferase" evidence="7">
    <location>
        <begin position="30"/>
        <end position="170"/>
    </location>
</feature>
<evidence type="ECO:0000256" key="4">
    <source>
        <dbReference type="ARBA" id="ARBA00022679"/>
    </source>
</evidence>
<accession>A0A2D0KHD0</accession>
<evidence type="ECO:0000256" key="6">
    <source>
        <dbReference type="ARBA" id="ARBA00049880"/>
    </source>
</evidence>
<organism evidence="8 9">
    <name type="scientific">Xenorhabdus ishibashii</name>
    <dbReference type="NCBI Taxonomy" id="1034471"/>
    <lineage>
        <taxon>Bacteria</taxon>
        <taxon>Pseudomonadati</taxon>
        <taxon>Pseudomonadota</taxon>
        <taxon>Gammaproteobacteria</taxon>
        <taxon>Enterobacterales</taxon>
        <taxon>Morganellaceae</taxon>
        <taxon>Xenorhabdus</taxon>
    </lineage>
</organism>
<proteinExistence type="inferred from homology"/>
<protein>
    <submittedName>
        <fullName evidence="8">GCN5 family acetyltransferase</fullName>
    </submittedName>
</protein>
<evidence type="ECO:0000259" key="7">
    <source>
        <dbReference type="PROSITE" id="PS51186"/>
    </source>
</evidence>
<dbReference type="RefSeq" id="WP_099117765.1">
    <property type="nucleotide sequence ID" value="NZ_NJAK01000001.1"/>
</dbReference>
<dbReference type="SUPFAM" id="SSF55729">
    <property type="entry name" value="Acyl-CoA N-acyltransferases (Nat)"/>
    <property type="match status" value="1"/>
</dbReference>
<comment type="catalytic activity">
    <reaction evidence="6">
        <text>glycyl-tRNA(Gly) + acetyl-CoA = N-acetylglycyl-tRNA(Gly) + CoA + H(+)</text>
        <dbReference type="Rhea" id="RHEA:81867"/>
        <dbReference type="Rhea" id="RHEA-COMP:9683"/>
        <dbReference type="Rhea" id="RHEA-COMP:19766"/>
        <dbReference type="ChEBI" id="CHEBI:15378"/>
        <dbReference type="ChEBI" id="CHEBI:57287"/>
        <dbReference type="ChEBI" id="CHEBI:57288"/>
        <dbReference type="ChEBI" id="CHEBI:78522"/>
        <dbReference type="ChEBI" id="CHEBI:232036"/>
    </reaction>
</comment>
<dbReference type="AlphaFoldDB" id="A0A2D0KHD0"/>
<reference evidence="8 9" key="1">
    <citation type="journal article" date="2017" name="Nat. Microbiol.">
        <title>Natural product diversity associated with the nematode symbionts Photorhabdus and Xenorhabdus.</title>
        <authorList>
            <person name="Tobias N.J."/>
            <person name="Wolff H."/>
            <person name="Djahanschiri B."/>
            <person name="Grundmann F."/>
            <person name="Kronenwerth M."/>
            <person name="Shi Y.M."/>
            <person name="Simonyi S."/>
            <person name="Grun P."/>
            <person name="Shapiro-Ilan D."/>
            <person name="Pidot S.J."/>
            <person name="Stinear T.P."/>
            <person name="Ebersberger I."/>
            <person name="Bode H.B."/>
        </authorList>
    </citation>
    <scope>NUCLEOTIDE SEQUENCE [LARGE SCALE GENOMIC DNA]</scope>
    <source>
        <strain evidence="8 9">DSM 22670</strain>
    </source>
</reference>
<dbReference type="OrthoDB" id="9799147at2"/>
<keyword evidence="2" id="KW-0678">Repressor</keyword>
<name>A0A2D0KHD0_9GAMM</name>
<dbReference type="PROSITE" id="PS51186">
    <property type="entry name" value="GNAT"/>
    <property type="match status" value="1"/>
</dbReference>
<comment type="similarity">
    <text evidence="1">Belongs to the acetyltransferase family. GNAT subfamily.</text>
</comment>
<keyword evidence="9" id="KW-1185">Reference proteome</keyword>
<evidence type="ECO:0000313" key="9">
    <source>
        <dbReference type="Proteomes" id="UP000222168"/>
    </source>
</evidence>
<dbReference type="InterPro" id="IPR000182">
    <property type="entry name" value="GNAT_dom"/>
</dbReference>
<keyword evidence="4 8" id="KW-0808">Transferase</keyword>
<evidence type="ECO:0000313" key="8">
    <source>
        <dbReference type="EMBL" id="PHM62841.1"/>
    </source>
</evidence>
<dbReference type="Gene3D" id="3.40.630.30">
    <property type="match status" value="1"/>
</dbReference>
<dbReference type="PANTHER" id="PTHR36449">
    <property type="entry name" value="ACETYLTRANSFERASE-RELATED"/>
    <property type="match status" value="1"/>
</dbReference>
<dbReference type="Pfam" id="PF13508">
    <property type="entry name" value="Acetyltransf_7"/>
    <property type="match status" value="1"/>
</dbReference>
<evidence type="ECO:0000256" key="3">
    <source>
        <dbReference type="ARBA" id="ARBA00022649"/>
    </source>
</evidence>
<dbReference type="InterPro" id="IPR016181">
    <property type="entry name" value="Acyl_CoA_acyltransferase"/>
</dbReference>
<evidence type="ECO:0000256" key="5">
    <source>
        <dbReference type="ARBA" id="ARBA00023315"/>
    </source>
</evidence>
<dbReference type="Proteomes" id="UP000222168">
    <property type="component" value="Unassembled WGS sequence"/>
</dbReference>
<keyword evidence="5" id="KW-0012">Acyltransferase</keyword>
<sequence length="173" mass="19048">MSNSDKPFFITQLDDSISINRSEFNSESAPINRYFQKQVTQDIRRRITTCYVAIDTTTNSVGGFYTLAAGTVLLNQLPPNIAKKLPLYSMVPVVKMGRLAVDQKYTGQGLGGALLGNALLRVANELTIGSYALTVDAKDAKAAEFYTYHGFIELQNEPLMLFFPLVNVAPKST</sequence>
<comment type="caution">
    <text evidence="8">The sequence shown here is derived from an EMBL/GenBank/DDBJ whole genome shotgun (WGS) entry which is preliminary data.</text>
</comment>
<dbReference type="PANTHER" id="PTHR36449:SF1">
    <property type="entry name" value="ACETYLTRANSFERASE"/>
    <property type="match status" value="1"/>
</dbReference>
<evidence type="ECO:0000256" key="1">
    <source>
        <dbReference type="ARBA" id="ARBA00009342"/>
    </source>
</evidence>
<evidence type="ECO:0000256" key="2">
    <source>
        <dbReference type="ARBA" id="ARBA00022491"/>
    </source>
</evidence>
<dbReference type="GO" id="GO:0016747">
    <property type="term" value="F:acyltransferase activity, transferring groups other than amino-acyl groups"/>
    <property type="evidence" value="ECO:0007669"/>
    <property type="project" value="InterPro"/>
</dbReference>
<dbReference type="EMBL" id="NJAK01000001">
    <property type="protein sequence ID" value="PHM62841.1"/>
    <property type="molecule type" value="Genomic_DNA"/>
</dbReference>
<gene>
    <name evidence="8" type="ORF">Xish_02060</name>
</gene>
<keyword evidence="3" id="KW-1277">Toxin-antitoxin system</keyword>